<organism evidence="1 2">
    <name type="scientific">Amborella trichopoda</name>
    <dbReference type="NCBI Taxonomy" id="13333"/>
    <lineage>
        <taxon>Eukaryota</taxon>
        <taxon>Viridiplantae</taxon>
        <taxon>Streptophyta</taxon>
        <taxon>Embryophyta</taxon>
        <taxon>Tracheophyta</taxon>
        <taxon>Spermatophyta</taxon>
        <taxon>Magnoliopsida</taxon>
        <taxon>Amborellales</taxon>
        <taxon>Amborellaceae</taxon>
        <taxon>Amborella</taxon>
    </lineage>
</organism>
<name>W1P1W1_AMBTC</name>
<evidence type="ECO:0000313" key="2">
    <source>
        <dbReference type="Proteomes" id="UP000017836"/>
    </source>
</evidence>
<protein>
    <submittedName>
        <fullName evidence="1">Uncharacterized protein</fullName>
    </submittedName>
</protein>
<dbReference type="HOGENOM" id="CLU_1344884_0_0_1"/>
<dbReference type="EMBL" id="KI394757">
    <property type="protein sequence ID" value="ERN01619.1"/>
    <property type="molecule type" value="Genomic_DNA"/>
</dbReference>
<evidence type="ECO:0000313" key="1">
    <source>
        <dbReference type="EMBL" id="ERN01619.1"/>
    </source>
</evidence>
<dbReference type="Proteomes" id="UP000017836">
    <property type="component" value="Unassembled WGS sequence"/>
</dbReference>
<dbReference type="Gramene" id="ERN01619">
    <property type="protein sequence ID" value="ERN01619"/>
    <property type="gene ID" value="AMTR_s00090p00062790"/>
</dbReference>
<reference evidence="2" key="1">
    <citation type="journal article" date="2013" name="Science">
        <title>The Amborella genome and the evolution of flowering plants.</title>
        <authorList>
            <consortium name="Amborella Genome Project"/>
        </authorList>
    </citation>
    <scope>NUCLEOTIDE SEQUENCE [LARGE SCALE GENOMIC DNA]</scope>
</reference>
<keyword evidence="2" id="KW-1185">Reference proteome</keyword>
<sequence length="204" mass="23420">MLGNMRTPFPIDYVYGRLRAYFPGSCKSLSEQNANVCLYFLHLMGCQELFHSDNDTRNLFQGEDFFLEKLFPIGGPEDLLYADEQPYQAGLDPVTERGMMYLLSIRGALLPLRLGFIGTSTCIIPTDSPSCIKIAWDSYTSLGMGRKVIIPHYNKEVYKTYTYCLWCDNHQRGFHKTLLTKLPPMKEDGTFRTHYKSKINVDAE</sequence>
<gene>
    <name evidence="1" type="ORF">AMTR_s00090p00062790</name>
</gene>
<proteinExistence type="predicted"/>
<accession>W1P1W1</accession>
<dbReference type="AlphaFoldDB" id="W1P1W1"/>